<feature type="region of interest" description="Disordered" evidence="1">
    <location>
        <begin position="192"/>
        <end position="236"/>
    </location>
</feature>
<proteinExistence type="predicted"/>
<dbReference type="CDD" id="cd02440">
    <property type="entry name" value="AdoMet_MTases"/>
    <property type="match status" value="1"/>
</dbReference>
<gene>
    <name evidence="3" type="ORF">ACFFRO_15375</name>
</gene>
<sequence length="236" mass="25822">MTDSLTATRRFYDTIAKDYEAHFGDTLAGRPLDRAQLTAFAELTGEGTVADLGCGPGRITAYLASLGLSVYGLDLSESMLAIARREHPGLRFEQGSMTRLDLADGDLAGAVCWYSTIHTPDEELPALFAELYRVLAPGAPLLLGFQSGEEPLRLDRPWGHPVALDFRRRTPERMTRLLERAGFALLWRTQRAQDTDRGETAPQAFVAARRPARPGLGEHRDAARPCGPAEQDSADG</sequence>
<dbReference type="Proteomes" id="UP001589703">
    <property type="component" value="Unassembled WGS sequence"/>
</dbReference>
<reference evidence="3 4" key="1">
    <citation type="submission" date="2024-09" db="EMBL/GenBank/DDBJ databases">
        <authorList>
            <person name="Sun Q."/>
            <person name="Mori K."/>
        </authorList>
    </citation>
    <scope>NUCLEOTIDE SEQUENCE [LARGE SCALE GENOMIC DNA]</scope>
    <source>
        <strain evidence="3 4">JCM 10918</strain>
    </source>
</reference>
<accession>A0ABV5VF89</accession>
<keyword evidence="4" id="KW-1185">Reference proteome</keyword>
<evidence type="ECO:0000313" key="3">
    <source>
        <dbReference type="EMBL" id="MFB9736492.1"/>
    </source>
</evidence>
<dbReference type="SUPFAM" id="SSF53335">
    <property type="entry name" value="S-adenosyl-L-methionine-dependent methyltransferases"/>
    <property type="match status" value="1"/>
</dbReference>
<feature type="domain" description="Methyltransferase" evidence="2">
    <location>
        <begin position="49"/>
        <end position="138"/>
    </location>
</feature>
<dbReference type="PANTHER" id="PTHR42912">
    <property type="entry name" value="METHYLTRANSFERASE"/>
    <property type="match status" value="1"/>
</dbReference>
<protein>
    <submittedName>
        <fullName evidence="3">Class I SAM-dependent methyltransferase</fullName>
        <ecNumber evidence="3">2.1.-.-</ecNumber>
    </submittedName>
</protein>
<dbReference type="InterPro" id="IPR041698">
    <property type="entry name" value="Methyltransf_25"/>
</dbReference>
<comment type="caution">
    <text evidence="3">The sequence shown here is derived from an EMBL/GenBank/DDBJ whole genome shotgun (WGS) entry which is preliminary data.</text>
</comment>
<dbReference type="Gene3D" id="3.40.50.150">
    <property type="entry name" value="Vaccinia Virus protein VP39"/>
    <property type="match status" value="1"/>
</dbReference>
<evidence type="ECO:0000313" key="4">
    <source>
        <dbReference type="Proteomes" id="UP001589703"/>
    </source>
</evidence>
<evidence type="ECO:0000259" key="2">
    <source>
        <dbReference type="Pfam" id="PF13649"/>
    </source>
</evidence>
<keyword evidence="3" id="KW-0808">Transferase</keyword>
<dbReference type="Pfam" id="PF13649">
    <property type="entry name" value="Methyltransf_25"/>
    <property type="match status" value="1"/>
</dbReference>
<name>A0ABV5VF89_9ACTN</name>
<keyword evidence="3" id="KW-0489">Methyltransferase</keyword>
<dbReference type="InterPro" id="IPR029063">
    <property type="entry name" value="SAM-dependent_MTases_sf"/>
</dbReference>
<evidence type="ECO:0000256" key="1">
    <source>
        <dbReference type="SAM" id="MobiDB-lite"/>
    </source>
</evidence>
<dbReference type="GO" id="GO:0008168">
    <property type="term" value="F:methyltransferase activity"/>
    <property type="evidence" value="ECO:0007669"/>
    <property type="project" value="UniProtKB-KW"/>
</dbReference>
<organism evidence="3 4">
    <name type="scientific">Streptomyces thermocoprophilus</name>
    <dbReference type="NCBI Taxonomy" id="78356"/>
    <lineage>
        <taxon>Bacteria</taxon>
        <taxon>Bacillati</taxon>
        <taxon>Actinomycetota</taxon>
        <taxon>Actinomycetes</taxon>
        <taxon>Kitasatosporales</taxon>
        <taxon>Streptomycetaceae</taxon>
        <taxon>Streptomyces</taxon>
    </lineage>
</organism>
<dbReference type="RefSeq" id="WP_383222692.1">
    <property type="nucleotide sequence ID" value="NZ_JBHMAR010000016.1"/>
</dbReference>
<dbReference type="EC" id="2.1.-.-" evidence="3"/>
<dbReference type="EMBL" id="JBHMAR010000016">
    <property type="protein sequence ID" value="MFB9736492.1"/>
    <property type="molecule type" value="Genomic_DNA"/>
</dbReference>
<dbReference type="GO" id="GO:0032259">
    <property type="term" value="P:methylation"/>
    <property type="evidence" value="ECO:0007669"/>
    <property type="project" value="UniProtKB-KW"/>
</dbReference>
<dbReference type="InterPro" id="IPR050508">
    <property type="entry name" value="Methyltransf_Superfamily"/>
</dbReference>